<accession>A0A8D5FPM4</accession>
<dbReference type="FunFam" id="3.40.50.10750:FF:000001">
    <property type="entry name" value="Phosphate acetyltransferase"/>
    <property type="match status" value="1"/>
</dbReference>
<comment type="pathway">
    <text evidence="2 11">Metabolic intermediate biosynthesis; acetyl-CoA biosynthesis; acetyl-CoA from acetate: step 2/2.</text>
</comment>
<dbReference type="Proteomes" id="UP000826725">
    <property type="component" value="Chromosome"/>
</dbReference>
<dbReference type="Pfam" id="PF01515">
    <property type="entry name" value="PTA_PTB"/>
    <property type="match status" value="1"/>
</dbReference>
<dbReference type="Pfam" id="PF13500">
    <property type="entry name" value="AAA_26"/>
    <property type="match status" value="1"/>
</dbReference>
<feature type="domain" description="Phosphate acetyl/butaryl transferase" evidence="12">
    <location>
        <begin position="375"/>
        <end position="696"/>
    </location>
</feature>
<evidence type="ECO:0000256" key="6">
    <source>
        <dbReference type="ARBA" id="ARBA00021528"/>
    </source>
</evidence>
<gene>
    <name evidence="14" type="primary">pta</name>
    <name evidence="14" type="ORF">DGMP_36410</name>
</gene>
<sequence length="705" mass="77725">MSNTLYVAATEPRSGKSAVSLGLMELLTRNIKKVAFFRPLIDVDHSRRELDNTINLIRSQYSLETEYEEMYGFTVTEASQLLAMGRQTEFIEGVMAKFQALGEKADFVLCEGVELEGATASFDFDINVDIITNLGCPVVLVAGGRRAKGPDDLVRSIKVYHESLVERKCDIVATIVNRVNPDDLETVEKRLVERKAGRDELLYVIPNNENLGNPSVGEVARLLKAEILYGGKNLTRHVRSFTIAAMQLRNLLERIEYGTLIITPGDRSDVVLACLAAVQSMTMPNISGIMLTGGLVPESPVQKVIEGFQDLVPIIAVGENTYQAAIRVENIHASITPDNTRKIVQALAVFERHVNMEELGEKIIKTRTTTVTPKMFESRLLQRAKIRKQHIVLPEGENDRILKAAEILLRRDVVDVTLLGREEKVKKRIASLGLHLEKATVIEPKKSLWFEDYARTYYNLRKDKGITLENSRDIMNNLNYFGTMMIYKGHADGMVSGASHTTAETIRPAFQFIKTSPGCSIVSSVLLMCLNDRVLAYGDCAINPDPTAEELAEIALSSAQTAELFGIVPRVAMLSYSSGSSGKGRQVDKVRKATELAQEKALEFYPGLEIEGPIQYDAAVDPEVARTKMPDSKVAGRATVFVFPDLNTGNNTYKAVQRSAGAVVIGPILQGLRKPVNDLSRGCLVPDIVNTVAITAIQAQAEKNV</sequence>
<evidence type="ECO:0000256" key="4">
    <source>
        <dbReference type="ARBA" id="ARBA00009786"/>
    </source>
</evidence>
<comment type="similarity">
    <text evidence="4 11">In the N-terminal section; belongs to the CobB/CobQ family.</text>
</comment>
<dbReference type="Pfam" id="PF07085">
    <property type="entry name" value="DRTGG"/>
    <property type="match status" value="1"/>
</dbReference>
<evidence type="ECO:0000313" key="15">
    <source>
        <dbReference type="Proteomes" id="UP000826725"/>
    </source>
</evidence>
<feature type="domain" description="DRTGG" evidence="13">
    <location>
        <begin position="218"/>
        <end position="329"/>
    </location>
</feature>
<evidence type="ECO:0000256" key="3">
    <source>
        <dbReference type="ARBA" id="ARBA00008756"/>
    </source>
</evidence>
<dbReference type="InterPro" id="IPR050500">
    <property type="entry name" value="Phos_Acetyltrans/Butyryltrans"/>
</dbReference>
<comment type="catalytic activity">
    <reaction evidence="11">
        <text>acetyl-CoA + phosphate = acetyl phosphate + CoA</text>
        <dbReference type="Rhea" id="RHEA:19521"/>
        <dbReference type="ChEBI" id="CHEBI:22191"/>
        <dbReference type="ChEBI" id="CHEBI:43474"/>
        <dbReference type="ChEBI" id="CHEBI:57287"/>
        <dbReference type="ChEBI" id="CHEBI:57288"/>
        <dbReference type="EC" id="2.3.1.8"/>
    </reaction>
</comment>
<dbReference type="KEGG" id="dbk:DGMP_36410"/>
<evidence type="ECO:0000259" key="12">
    <source>
        <dbReference type="Pfam" id="PF01515"/>
    </source>
</evidence>
<evidence type="ECO:0000313" key="14">
    <source>
        <dbReference type="EMBL" id="BCL62948.1"/>
    </source>
</evidence>
<dbReference type="PANTHER" id="PTHR43356">
    <property type="entry name" value="PHOSPHATE ACETYLTRANSFERASE"/>
    <property type="match status" value="1"/>
</dbReference>
<evidence type="ECO:0000256" key="8">
    <source>
        <dbReference type="ARBA" id="ARBA00022679"/>
    </source>
</evidence>
<keyword evidence="8 11" id="KW-0808">Transferase</keyword>
<dbReference type="NCBIfam" id="NF007233">
    <property type="entry name" value="PRK09653.1"/>
    <property type="match status" value="1"/>
</dbReference>
<dbReference type="InterPro" id="IPR004614">
    <property type="entry name" value="P_AcTrfase"/>
</dbReference>
<comment type="subcellular location">
    <subcellularLocation>
        <location evidence="1 11">Cytoplasm</location>
    </subcellularLocation>
</comment>
<dbReference type="InterPro" id="IPR002505">
    <property type="entry name" value="PTA_PTB"/>
</dbReference>
<dbReference type="InterPro" id="IPR016475">
    <property type="entry name" value="P-Actrans_bac"/>
</dbReference>
<evidence type="ECO:0000259" key="13">
    <source>
        <dbReference type="Pfam" id="PF07085"/>
    </source>
</evidence>
<comment type="domain">
    <text evidence="11">The N-terminal region seems to be important for proper quaternary structure. The C-terminal region contains the substrate-binding site.</text>
</comment>
<dbReference type="EMBL" id="AP024086">
    <property type="protein sequence ID" value="BCL62948.1"/>
    <property type="molecule type" value="Genomic_DNA"/>
</dbReference>
<dbReference type="PANTHER" id="PTHR43356:SF3">
    <property type="entry name" value="PHOSPHATE ACETYLTRANSFERASE"/>
    <property type="match status" value="1"/>
</dbReference>
<dbReference type="CDD" id="cd03109">
    <property type="entry name" value="DTBS"/>
    <property type="match status" value="1"/>
</dbReference>
<evidence type="ECO:0000256" key="1">
    <source>
        <dbReference type="ARBA" id="ARBA00004496"/>
    </source>
</evidence>
<evidence type="ECO:0000256" key="10">
    <source>
        <dbReference type="ARBA" id="ARBA00031108"/>
    </source>
</evidence>
<dbReference type="EC" id="2.3.1.8" evidence="5 11"/>
<reference evidence="14" key="1">
    <citation type="submission" date="2020-09" db="EMBL/GenBank/DDBJ databases">
        <title>Desulfogranum mesoprofundum gen. nov., sp. nov., a novel mesophilic, sulfate-reducing chemolithoautotroph isolated from a deep-sea hydrothermal vent chimney in the Suiyo Seamount.</title>
        <authorList>
            <person name="Hashimoto Y."/>
            <person name="Nakagawa S."/>
        </authorList>
    </citation>
    <scope>NUCLEOTIDE SEQUENCE</scope>
    <source>
        <strain evidence="14">KT2</strain>
    </source>
</reference>
<evidence type="ECO:0000256" key="7">
    <source>
        <dbReference type="ARBA" id="ARBA00022490"/>
    </source>
</evidence>
<evidence type="ECO:0000256" key="9">
    <source>
        <dbReference type="ARBA" id="ARBA00023315"/>
    </source>
</evidence>
<dbReference type="GO" id="GO:0008959">
    <property type="term" value="F:phosphate acetyltransferase activity"/>
    <property type="evidence" value="ECO:0007669"/>
    <property type="project" value="UniProtKB-EC"/>
</dbReference>
<dbReference type="PIRSF" id="PIRSF006107">
    <property type="entry name" value="PhpActrans_proteobac"/>
    <property type="match status" value="1"/>
</dbReference>
<dbReference type="NCBIfam" id="TIGR00651">
    <property type="entry name" value="pta"/>
    <property type="match status" value="1"/>
</dbReference>
<organism evidence="14 15">
    <name type="scientific">Desulfomarina profundi</name>
    <dbReference type="NCBI Taxonomy" id="2772557"/>
    <lineage>
        <taxon>Bacteria</taxon>
        <taxon>Pseudomonadati</taxon>
        <taxon>Thermodesulfobacteriota</taxon>
        <taxon>Desulfobulbia</taxon>
        <taxon>Desulfobulbales</taxon>
        <taxon>Desulfobulbaceae</taxon>
        <taxon>Desulfomarina</taxon>
    </lineage>
</organism>
<dbReference type="InterPro" id="IPR010766">
    <property type="entry name" value="DRTGG"/>
</dbReference>
<keyword evidence="7 11" id="KW-0963">Cytoplasm</keyword>
<dbReference type="NCBIfam" id="NF004167">
    <property type="entry name" value="PRK05632.1"/>
    <property type="match status" value="1"/>
</dbReference>
<dbReference type="AlphaFoldDB" id="A0A8D5FPM4"/>
<comment type="function">
    <text evidence="11">Involved in acetate metabolism.</text>
</comment>
<dbReference type="RefSeq" id="WP_228855251.1">
    <property type="nucleotide sequence ID" value="NZ_AP024086.1"/>
</dbReference>
<proteinExistence type="inferred from homology"/>
<comment type="similarity">
    <text evidence="3 11">In the C-terminal section; belongs to the phosphate acetyltransferase and butyryltransferase family.</text>
</comment>
<keyword evidence="9 11" id="KW-0012">Acyltransferase</keyword>
<keyword evidence="15" id="KW-1185">Reference proteome</keyword>
<evidence type="ECO:0000256" key="5">
    <source>
        <dbReference type="ARBA" id="ARBA00012707"/>
    </source>
</evidence>
<evidence type="ECO:0000256" key="11">
    <source>
        <dbReference type="PIRNR" id="PIRNR006107"/>
    </source>
</evidence>
<name>A0A8D5FPM4_9BACT</name>
<evidence type="ECO:0000256" key="2">
    <source>
        <dbReference type="ARBA" id="ARBA00004989"/>
    </source>
</evidence>
<protein>
    <recommendedName>
        <fullName evidence="6 11">Phosphate acetyltransferase</fullName>
        <ecNumber evidence="5 11">2.3.1.8</ecNumber>
    </recommendedName>
    <alternativeName>
        <fullName evidence="10 11">Phosphotransacetylase</fullName>
    </alternativeName>
</protein>